<reference evidence="1" key="1">
    <citation type="submission" date="2022-11" db="EMBL/GenBank/DDBJ databases">
        <authorList>
            <person name="Petersen C."/>
        </authorList>
    </citation>
    <scope>NUCLEOTIDE SEQUENCE</scope>
    <source>
        <strain evidence="1">IBT 34128</strain>
    </source>
</reference>
<organism evidence="1 2">
    <name type="scientific">Penicillium alfredii</name>
    <dbReference type="NCBI Taxonomy" id="1506179"/>
    <lineage>
        <taxon>Eukaryota</taxon>
        <taxon>Fungi</taxon>
        <taxon>Dikarya</taxon>
        <taxon>Ascomycota</taxon>
        <taxon>Pezizomycotina</taxon>
        <taxon>Eurotiomycetes</taxon>
        <taxon>Eurotiomycetidae</taxon>
        <taxon>Eurotiales</taxon>
        <taxon>Aspergillaceae</taxon>
        <taxon>Penicillium</taxon>
    </lineage>
</organism>
<dbReference type="PANTHER" id="PTHR13847">
    <property type="entry name" value="SARCOSINE DEHYDROGENASE-RELATED"/>
    <property type="match status" value="1"/>
</dbReference>
<keyword evidence="2" id="KW-1185">Reference proteome</keyword>
<protein>
    <recommendedName>
        <fullName evidence="3">FAD dependent oxidoreductase domain-containing protein</fullName>
    </recommendedName>
</protein>
<dbReference type="InterPro" id="IPR036188">
    <property type="entry name" value="FAD/NAD-bd_sf"/>
</dbReference>
<dbReference type="OrthoDB" id="512662at2759"/>
<dbReference type="GeneID" id="81393028"/>
<dbReference type="EMBL" id="JAPMSZ010000004">
    <property type="protein sequence ID" value="KAJ5105931.1"/>
    <property type="molecule type" value="Genomic_DNA"/>
</dbReference>
<dbReference type="Gene3D" id="3.30.9.10">
    <property type="entry name" value="D-Amino Acid Oxidase, subunit A, domain 2"/>
    <property type="match status" value="1"/>
</dbReference>
<evidence type="ECO:0008006" key="3">
    <source>
        <dbReference type="Google" id="ProtNLM"/>
    </source>
</evidence>
<dbReference type="RefSeq" id="XP_056514927.1">
    <property type="nucleotide sequence ID" value="XM_056653860.1"/>
</dbReference>
<proteinExistence type="predicted"/>
<gene>
    <name evidence="1" type="ORF">NUU61_003278</name>
</gene>
<evidence type="ECO:0000313" key="2">
    <source>
        <dbReference type="Proteomes" id="UP001141434"/>
    </source>
</evidence>
<sequence length="208" mass="22514">MTAQEPGSLFPALDGTRSWSVIHQRGFDYISQRPGAGELLVGGGMVQSPDKGMDEFGVWRDDQSCYSIRAYLDGLLPTIFGAQNWGADRGESRVRMAWTGCMGFTPDLLPFVGRLDPKLTGRRLPPRSSGQAKQPAEWISAGFQGEGMVMAWLSGVAVGLMVIGDEDKVLEETAGIPAGKMSDWLPKEMVCSKRRVDGSSVSDLATLL</sequence>
<dbReference type="Gene3D" id="3.50.50.60">
    <property type="entry name" value="FAD/NAD(P)-binding domain"/>
    <property type="match status" value="1"/>
</dbReference>
<dbReference type="GO" id="GO:0005737">
    <property type="term" value="C:cytoplasm"/>
    <property type="evidence" value="ECO:0007669"/>
    <property type="project" value="TreeGrafter"/>
</dbReference>
<comment type="caution">
    <text evidence="1">The sequence shown here is derived from an EMBL/GenBank/DDBJ whole genome shotgun (WGS) entry which is preliminary data.</text>
</comment>
<dbReference type="PANTHER" id="PTHR13847:SF213">
    <property type="entry name" value="DEPENDENT OXIDOREDUCTASE, PUTATIVE-RELATED"/>
    <property type="match status" value="1"/>
</dbReference>
<accession>A0A9W9KHD4</accession>
<dbReference type="Proteomes" id="UP001141434">
    <property type="component" value="Unassembled WGS sequence"/>
</dbReference>
<evidence type="ECO:0000313" key="1">
    <source>
        <dbReference type="EMBL" id="KAJ5105931.1"/>
    </source>
</evidence>
<dbReference type="AlphaFoldDB" id="A0A9W9KHD4"/>
<name>A0A9W9KHD4_9EURO</name>
<reference evidence="1" key="2">
    <citation type="journal article" date="2023" name="IMA Fungus">
        <title>Comparative genomic study of the Penicillium genus elucidates a diverse pangenome and 15 lateral gene transfer events.</title>
        <authorList>
            <person name="Petersen C."/>
            <person name="Sorensen T."/>
            <person name="Nielsen M.R."/>
            <person name="Sondergaard T.E."/>
            <person name="Sorensen J.L."/>
            <person name="Fitzpatrick D.A."/>
            <person name="Frisvad J.C."/>
            <person name="Nielsen K.L."/>
        </authorList>
    </citation>
    <scope>NUCLEOTIDE SEQUENCE</scope>
    <source>
        <strain evidence="1">IBT 34128</strain>
    </source>
</reference>